<dbReference type="EMBL" id="SFCC01000022">
    <property type="protein sequence ID" value="RZQ59661.1"/>
    <property type="molecule type" value="Genomic_DNA"/>
</dbReference>
<comment type="caution">
    <text evidence="5">The sequence shown here is derived from an EMBL/GenBank/DDBJ whole genome shotgun (WGS) entry which is preliminary data.</text>
</comment>
<keyword evidence="3" id="KW-0472">Membrane</keyword>
<organism evidence="5 6">
    <name type="scientific">Amycolatopsis suaedae</name>
    <dbReference type="NCBI Taxonomy" id="2510978"/>
    <lineage>
        <taxon>Bacteria</taxon>
        <taxon>Bacillati</taxon>
        <taxon>Actinomycetota</taxon>
        <taxon>Actinomycetes</taxon>
        <taxon>Pseudonocardiales</taxon>
        <taxon>Pseudonocardiaceae</taxon>
        <taxon>Amycolatopsis</taxon>
    </lineage>
</organism>
<name>A0A4Q7IXI5_9PSEU</name>
<dbReference type="RefSeq" id="WP_130479518.1">
    <property type="nucleotide sequence ID" value="NZ_SFCC01000022.1"/>
</dbReference>
<dbReference type="InterPro" id="IPR001387">
    <property type="entry name" value="Cro/C1-type_HTH"/>
</dbReference>
<feature type="transmembrane region" description="Helical" evidence="3">
    <location>
        <begin position="104"/>
        <end position="125"/>
    </location>
</feature>
<dbReference type="OrthoDB" id="7180791at2"/>
<proteinExistence type="predicted"/>
<dbReference type="Gene3D" id="3.20.20.80">
    <property type="entry name" value="Glycosidases"/>
    <property type="match status" value="1"/>
</dbReference>
<dbReference type="InterPro" id="IPR051923">
    <property type="entry name" value="Glycosyl_Hydrolase_39"/>
</dbReference>
<evidence type="ECO:0000256" key="2">
    <source>
        <dbReference type="ARBA" id="ARBA00023295"/>
    </source>
</evidence>
<keyword evidence="3" id="KW-0812">Transmembrane</keyword>
<dbReference type="GO" id="GO:0003677">
    <property type="term" value="F:DNA binding"/>
    <property type="evidence" value="ECO:0007669"/>
    <property type="project" value="InterPro"/>
</dbReference>
<accession>A0A4Q7IXI5</accession>
<feature type="domain" description="Glycoside hydrolase family 42 N-terminal" evidence="4">
    <location>
        <begin position="180"/>
        <end position="237"/>
    </location>
</feature>
<gene>
    <name evidence="5" type="ORF">EWH70_33070</name>
</gene>
<dbReference type="Proteomes" id="UP000292003">
    <property type="component" value="Unassembled WGS sequence"/>
</dbReference>
<keyword evidence="6" id="KW-1185">Reference proteome</keyword>
<dbReference type="GO" id="GO:0009341">
    <property type="term" value="C:beta-galactosidase complex"/>
    <property type="evidence" value="ECO:0007669"/>
    <property type="project" value="InterPro"/>
</dbReference>
<evidence type="ECO:0000313" key="5">
    <source>
        <dbReference type="EMBL" id="RZQ59661.1"/>
    </source>
</evidence>
<dbReference type="PANTHER" id="PTHR12631">
    <property type="entry name" value="ALPHA-L-IDURONIDASE"/>
    <property type="match status" value="1"/>
</dbReference>
<dbReference type="Pfam" id="PF13560">
    <property type="entry name" value="HTH_31"/>
    <property type="match status" value="1"/>
</dbReference>
<protein>
    <submittedName>
        <fullName evidence="5">Cobalamin ABC transporter substrate-binding protein</fullName>
    </submittedName>
</protein>
<reference evidence="5 6" key="1">
    <citation type="submission" date="2019-02" db="EMBL/GenBank/DDBJ databases">
        <title>Draft genome sequence of Amycolatopsis sp. 8-3EHSu isolated from roots of Suaeda maritima.</title>
        <authorList>
            <person name="Duangmal K."/>
            <person name="Chantavorakit T."/>
        </authorList>
    </citation>
    <scope>NUCLEOTIDE SEQUENCE [LARGE SCALE GENOMIC DNA]</scope>
    <source>
        <strain evidence="5 6">8-3EHSu</strain>
    </source>
</reference>
<dbReference type="InterPro" id="IPR013529">
    <property type="entry name" value="Glyco_hydro_42_N"/>
</dbReference>
<dbReference type="InterPro" id="IPR010982">
    <property type="entry name" value="Lambda_DNA-bd_dom_sf"/>
</dbReference>
<evidence type="ECO:0000313" key="6">
    <source>
        <dbReference type="Proteomes" id="UP000292003"/>
    </source>
</evidence>
<sequence>MDAGRELASLLTELKQRTGWSYERIGAKANLSRSTVHRYCTGASVPSAFGPVEQIALACGAGSAELSALYRLWERAGEAGPADEPVPADRPVRPRLPALSRRSWGVLAGAAAMVLLAAVAVVVGIPDDPVDTTVTAPIDAPMWTLPPSPIAPEFVGVTVNSPTGLMPGSEAGSVRLWDSETKWNQIEPERDRYDWTTLERLVDGAARAGLPVVYVFGGTPQWASPAGPPATYPDGARASPPDDLADWDDLVRDVASRFRGRIGAYELWDMANHAKFFTGSPEVLVEMVRRAAAVIREVDPAASVVCPSMGQLWEPAYLAYLQRFGELRGYDHCDAAAVKLYPRRAADPPETMVELAERINEAFHRGYGHAKLWSTGTDFDVPYQPPLDEARAADHAARFFLAGVYARFERMYFYNWGGARVPIVLQPVGGPATRAAAHVGRLRSWLSGVRVGSCRHGEPAGLAGNVWTCRFDRGGVPFEIWWTHEGTARVPVPPGMSVAERLDGSAARVAGEVALDGSPTLLRPA</sequence>
<keyword evidence="1" id="KW-0378">Hydrolase</keyword>
<keyword evidence="2" id="KW-0326">Glycosidase</keyword>
<keyword evidence="3" id="KW-1133">Transmembrane helix</keyword>
<evidence type="ECO:0000256" key="3">
    <source>
        <dbReference type="SAM" id="Phobius"/>
    </source>
</evidence>
<dbReference type="InterPro" id="IPR017853">
    <property type="entry name" value="GH"/>
</dbReference>
<dbReference type="GO" id="GO:0005975">
    <property type="term" value="P:carbohydrate metabolic process"/>
    <property type="evidence" value="ECO:0007669"/>
    <property type="project" value="InterPro"/>
</dbReference>
<dbReference type="AlphaFoldDB" id="A0A4Q7IXI5"/>
<dbReference type="PANTHER" id="PTHR12631:SF10">
    <property type="entry name" value="BETA-XYLOSIDASE-LIKE PROTEIN-RELATED"/>
    <property type="match status" value="1"/>
</dbReference>
<dbReference type="GO" id="GO:0004565">
    <property type="term" value="F:beta-galactosidase activity"/>
    <property type="evidence" value="ECO:0007669"/>
    <property type="project" value="InterPro"/>
</dbReference>
<evidence type="ECO:0000259" key="4">
    <source>
        <dbReference type="Pfam" id="PF02449"/>
    </source>
</evidence>
<dbReference type="SUPFAM" id="SSF47413">
    <property type="entry name" value="lambda repressor-like DNA-binding domains"/>
    <property type="match status" value="1"/>
</dbReference>
<evidence type="ECO:0000256" key="1">
    <source>
        <dbReference type="ARBA" id="ARBA00022801"/>
    </source>
</evidence>
<dbReference type="Pfam" id="PF02449">
    <property type="entry name" value="Glyco_hydro_42"/>
    <property type="match status" value="1"/>
</dbReference>
<dbReference type="SUPFAM" id="SSF51445">
    <property type="entry name" value="(Trans)glycosidases"/>
    <property type="match status" value="1"/>
</dbReference>
<dbReference type="CDD" id="cd00093">
    <property type="entry name" value="HTH_XRE"/>
    <property type="match status" value="1"/>
</dbReference>